<dbReference type="PROSITE" id="PS01359">
    <property type="entry name" value="ZF_PHD_1"/>
    <property type="match status" value="1"/>
</dbReference>
<dbReference type="InterPro" id="IPR013083">
    <property type="entry name" value="Znf_RING/FYVE/PHD"/>
</dbReference>
<organism evidence="5 6">
    <name type="scientific">Rhodnius prolixus</name>
    <name type="common">Triatomid bug</name>
    <dbReference type="NCBI Taxonomy" id="13249"/>
    <lineage>
        <taxon>Eukaryota</taxon>
        <taxon>Metazoa</taxon>
        <taxon>Ecdysozoa</taxon>
        <taxon>Arthropoda</taxon>
        <taxon>Hexapoda</taxon>
        <taxon>Insecta</taxon>
        <taxon>Pterygota</taxon>
        <taxon>Neoptera</taxon>
        <taxon>Paraneoptera</taxon>
        <taxon>Hemiptera</taxon>
        <taxon>Heteroptera</taxon>
        <taxon>Panheteroptera</taxon>
        <taxon>Cimicomorpha</taxon>
        <taxon>Reduviidae</taxon>
        <taxon>Triatominae</taxon>
        <taxon>Rhodnius</taxon>
    </lineage>
</organism>
<protein>
    <submittedName>
        <fullName evidence="5">PHD-type domain-containing protein</fullName>
    </submittedName>
</protein>
<keyword evidence="6" id="KW-1185">Reference proteome</keyword>
<evidence type="ECO:0000256" key="4">
    <source>
        <dbReference type="ARBA" id="ARBA00022833"/>
    </source>
</evidence>
<dbReference type="eggNOG" id="KOG1246">
    <property type="taxonomic scope" value="Eukaryota"/>
</dbReference>
<dbReference type="EMBL" id="ACPB03031410">
    <property type="status" value="NOT_ANNOTATED_CDS"/>
    <property type="molecule type" value="Genomic_DNA"/>
</dbReference>
<dbReference type="STRING" id="13249.T1I3V6"/>
<sequence length="127" mass="14465">LAKYVCMKCRRGDVEESMLLCDGCDDSYHTFCLKPPLLEIPEGDWRCPKCVAEEVSKPIVPFGFEQKVPRSVVEKEFWKIVSSLDEDVTVEYGADLHSVEHGSGFPTRSCYKWDQVSKKSILQNDLS</sequence>
<dbReference type="InterPro" id="IPR001965">
    <property type="entry name" value="Znf_PHD"/>
</dbReference>
<proteinExistence type="predicted"/>
<dbReference type="SMART" id="SM00249">
    <property type="entry name" value="PHD"/>
    <property type="match status" value="1"/>
</dbReference>
<dbReference type="SUPFAM" id="SSF57903">
    <property type="entry name" value="FYVE/PHD zinc finger"/>
    <property type="match status" value="1"/>
</dbReference>
<dbReference type="PANTHER" id="PTHR45915">
    <property type="entry name" value="TRANSCRIPTION INTERMEDIARY FACTOR"/>
    <property type="match status" value="1"/>
</dbReference>
<dbReference type="Gene3D" id="3.30.40.10">
    <property type="entry name" value="Zinc/RING finger domain, C3HC4 (zinc finger)"/>
    <property type="match status" value="1"/>
</dbReference>
<dbReference type="GO" id="GO:0008270">
    <property type="term" value="F:zinc ion binding"/>
    <property type="evidence" value="ECO:0007669"/>
    <property type="project" value="UniProtKB-KW"/>
</dbReference>
<evidence type="ECO:0000256" key="2">
    <source>
        <dbReference type="ARBA" id="ARBA00022723"/>
    </source>
</evidence>
<dbReference type="AlphaFoldDB" id="T1I3V6"/>
<dbReference type="VEuPathDB" id="VectorBase:RPRC010975"/>
<dbReference type="InterPro" id="IPR019786">
    <property type="entry name" value="Zinc_finger_PHD-type_CS"/>
</dbReference>
<keyword evidence="2" id="KW-0479">Metal-binding</keyword>
<dbReference type="PROSITE" id="PS50016">
    <property type="entry name" value="ZF_PHD_2"/>
    <property type="match status" value="1"/>
</dbReference>
<dbReference type="PANTHER" id="PTHR45915:SF2">
    <property type="entry name" value="TOUTATIS, ISOFORM E"/>
    <property type="match status" value="1"/>
</dbReference>
<evidence type="ECO:0000313" key="5">
    <source>
        <dbReference type="EnsemblMetazoa" id="RPRC010975-PA"/>
    </source>
</evidence>
<reference evidence="5" key="1">
    <citation type="submission" date="2015-05" db="UniProtKB">
        <authorList>
            <consortium name="EnsemblMetazoa"/>
        </authorList>
    </citation>
    <scope>IDENTIFICATION</scope>
</reference>
<dbReference type="Proteomes" id="UP000015103">
    <property type="component" value="Unassembled WGS sequence"/>
</dbReference>
<dbReference type="InterPro" id="IPR019787">
    <property type="entry name" value="Znf_PHD-finger"/>
</dbReference>
<keyword evidence="4" id="KW-0862">Zinc</keyword>
<dbReference type="Gene3D" id="2.60.120.650">
    <property type="entry name" value="Cupin"/>
    <property type="match status" value="1"/>
</dbReference>
<dbReference type="InterPro" id="IPR011011">
    <property type="entry name" value="Znf_FYVE_PHD"/>
</dbReference>
<dbReference type="Pfam" id="PF00628">
    <property type="entry name" value="PHD"/>
    <property type="match status" value="1"/>
</dbReference>
<evidence type="ECO:0000256" key="3">
    <source>
        <dbReference type="ARBA" id="ARBA00022771"/>
    </source>
</evidence>
<keyword evidence="3" id="KW-0863">Zinc-finger</keyword>
<accession>T1I3V6</accession>
<name>T1I3V6_RHOPR</name>
<comment type="subcellular location">
    <subcellularLocation>
        <location evidence="1">Nucleus</location>
    </subcellularLocation>
</comment>
<evidence type="ECO:0000256" key="1">
    <source>
        <dbReference type="ARBA" id="ARBA00004123"/>
    </source>
</evidence>
<dbReference type="InParanoid" id="T1I3V6"/>
<dbReference type="GO" id="GO:0005634">
    <property type="term" value="C:nucleus"/>
    <property type="evidence" value="ECO:0007669"/>
    <property type="project" value="UniProtKB-SubCell"/>
</dbReference>
<dbReference type="HOGENOM" id="CLU_1976095_0_0_1"/>
<dbReference type="GO" id="GO:0000785">
    <property type="term" value="C:chromatin"/>
    <property type="evidence" value="ECO:0007669"/>
    <property type="project" value="TreeGrafter"/>
</dbReference>
<evidence type="ECO:0000313" key="6">
    <source>
        <dbReference type="Proteomes" id="UP000015103"/>
    </source>
</evidence>
<dbReference type="EnsemblMetazoa" id="RPRC010975-RA">
    <property type="protein sequence ID" value="RPRC010975-PA"/>
    <property type="gene ID" value="RPRC010975"/>
</dbReference>